<keyword evidence="2" id="KW-1185">Reference proteome</keyword>
<evidence type="ECO:0000313" key="1">
    <source>
        <dbReference type="EMBL" id="RVD89097.1"/>
    </source>
</evidence>
<sequence length="125" mass="13418">MSAPRLGDGPQGVNPRAHGANTFNLMISFPFMTTPIYQTVDKRYRITPGQYLSYATRQFEADPDVAHLIPAGKRLEYVEEVTDLVKDPRKSMDENALVPGGPAGGGSKLLIAKLVAITGGSTSAQ</sequence>
<dbReference type="RefSeq" id="XP_067494641.1">
    <property type="nucleotide sequence ID" value="XM_067629759.1"/>
</dbReference>
<gene>
    <name evidence="1" type="ORF">DFL_000118</name>
</gene>
<dbReference type="EMBL" id="SAEB01000001">
    <property type="protein sequence ID" value="RVD89097.1"/>
    <property type="molecule type" value="Genomic_DNA"/>
</dbReference>
<reference evidence="1 2" key="1">
    <citation type="submission" date="2019-01" db="EMBL/GenBank/DDBJ databases">
        <title>Intercellular communication is required for trap formation in the nematode-trapping fungus Duddingtonia flagrans.</title>
        <authorList>
            <person name="Youssar L."/>
            <person name="Wernet V."/>
            <person name="Hensel N."/>
            <person name="Hildebrandt H.-G."/>
            <person name="Fischer R."/>
        </authorList>
    </citation>
    <scope>NUCLEOTIDE SEQUENCE [LARGE SCALE GENOMIC DNA]</scope>
    <source>
        <strain evidence="1 2">CBS H-5679</strain>
    </source>
</reference>
<comment type="caution">
    <text evidence="1">The sequence shown here is derived from an EMBL/GenBank/DDBJ whole genome shotgun (WGS) entry which is preliminary data.</text>
</comment>
<proteinExistence type="predicted"/>
<dbReference type="OrthoDB" id="5330086at2759"/>
<name>A0A437AE52_ARTFL</name>
<protein>
    <submittedName>
        <fullName evidence="1">Uncharacterized protein</fullName>
    </submittedName>
</protein>
<dbReference type="GeneID" id="93582429"/>
<dbReference type="VEuPathDB" id="FungiDB:DFL_000118"/>
<accession>A0A437AE52</accession>
<organism evidence="1 2">
    <name type="scientific">Arthrobotrys flagrans</name>
    <name type="common">Nematode-trapping fungus</name>
    <name type="synonym">Trichothecium flagrans</name>
    <dbReference type="NCBI Taxonomy" id="97331"/>
    <lineage>
        <taxon>Eukaryota</taxon>
        <taxon>Fungi</taxon>
        <taxon>Dikarya</taxon>
        <taxon>Ascomycota</taxon>
        <taxon>Pezizomycotina</taxon>
        <taxon>Orbiliomycetes</taxon>
        <taxon>Orbiliales</taxon>
        <taxon>Orbiliaceae</taxon>
        <taxon>Arthrobotrys</taxon>
    </lineage>
</organism>
<dbReference type="AlphaFoldDB" id="A0A437AE52"/>
<evidence type="ECO:0000313" key="2">
    <source>
        <dbReference type="Proteomes" id="UP000283090"/>
    </source>
</evidence>
<dbReference type="Proteomes" id="UP000283090">
    <property type="component" value="Unassembled WGS sequence"/>
</dbReference>